<comment type="caution">
    <text evidence="1">The sequence shown here is derived from an EMBL/GenBank/DDBJ whole genome shotgun (WGS) entry which is preliminary data.</text>
</comment>
<dbReference type="AlphaFoldDB" id="A0AA38FL32"/>
<evidence type="ECO:0000313" key="2">
    <source>
        <dbReference type="Proteomes" id="UP000824469"/>
    </source>
</evidence>
<reference evidence="1 2" key="1">
    <citation type="journal article" date="2021" name="Nat. Plants">
        <title>The Taxus genome provides insights into paclitaxel biosynthesis.</title>
        <authorList>
            <person name="Xiong X."/>
            <person name="Gou J."/>
            <person name="Liao Q."/>
            <person name="Li Y."/>
            <person name="Zhou Q."/>
            <person name="Bi G."/>
            <person name="Li C."/>
            <person name="Du R."/>
            <person name="Wang X."/>
            <person name="Sun T."/>
            <person name="Guo L."/>
            <person name="Liang H."/>
            <person name="Lu P."/>
            <person name="Wu Y."/>
            <person name="Zhang Z."/>
            <person name="Ro D.K."/>
            <person name="Shang Y."/>
            <person name="Huang S."/>
            <person name="Yan J."/>
        </authorList>
    </citation>
    <scope>NUCLEOTIDE SEQUENCE [LARGE SCALE GENOMIC DNA]</scope>
    <source>
        <strain evidence="1">Ta-2019</strain>
    </source>
</reference>
<accession>A0AA38FL32</accession>
<dbReference type="Proteomes" id="UP000824469">
    <property type="component" value="Unassembled WGS sequence"/>
</dbReference>
<evidence type="ECO:0000313" key="1">
    <source>
        <dbReference type="EMBL" id="KAH9306041.1"/>
    </source>
</evidence>
<protein>
    <submittedName>
        <fullName evidence="1">Uncharacterized protein</fullName>
    </submittedName>
</protein>
<dbReference type="SUPFAM" id="SSF51445">
    <property type="entry name" value="(Trans)glycosidases"/>
    <property type="match status" value="1"/>
</dbReference>
<name>A0AA38FL32_TAXCH</name>
<feature type="non-terminal residue" evidence="1">
    <location>
        <position position="1"/>
    </location>
</feature>
<sequence length="76" mass="8843">PFPFKLYNLLEQCLPLYKILKYHVLRVGDELLPRESAQEKQKGFIGLALFTSWFVPMTNSTKDIIATQRILDFQIG</sequence>
<keyword evidence="2" id="KW-1185">Reference proteome</keyword>
<gene>
    <name evidence="1" type="ORF">KI387_010445</name>
</gene>
<dbReference type="Gene3D" id="3.20.20.80">
    <property type="entry name" value="Glycosidases"/>
    <property type="match status" value="1"/>
</dbReference>
<feature type="non-terminal residue" evidence="1">
    <location>
        <position position="76"/>
    </location>
</feature>
<proteinExistence type="predicted"/>
<dbReference type="EMBL" id="JAHRHJ020000008">
    <property type="protein sequence ID" value="KAH9306041.1"/>
    <property type="molecule type" value="Genomic_DNA"/>
</dbReference>
<dbReference type="InterPro" id="IPR017853">
    <property type="entry name" value="GH"/>
</dbReference>
<organism evidence="1 2">
    <name type="scientific">Taxus chinensis</name>
    <name type="common">Chinese yew</name>
    <name type="synonym">Taxus wallichiana var. chinensis</name>
    <dbReference type="NCBI Taxonomy" id="29808"/>
    <lineage>
        <taxon>Eukaryota</taxon>
        <taxon>Viridiplantae</taxon>
        <taxon>Streptophyta</taxon>
        <taxon>Embryophyta</taxon>
        <taxon>Tracheophyta</taxon>
        <taxon>Spermatophyta</taxon>
        <taxon>Pinopsida</taxon>
        <taxon>Pinidae</taxon>
        <taxon>Conifers II</taxon>
        <taxon>Cupressales</taxon>
        <taxon>Taxaceae</taxon>
        <taxon>Taxus</taxon>
    </lineage>
</organism>